<accession>A0ABS7JPE3</accession>
<evidence type="ECO:0000313" key="2">
    <source>
        <dbReference type="Proteomes" id="UP000700059"/>
    </source>
</evidence>
<keyword evidence="2" id="KW-1185">Reference proteome</keyword>
<evidence type="ECO:0000313" key="1">
    <source>
        <dbReference type="EMBL" id="MBX7491271.1"/>
    </source>
</evidence>
<organism evidence="1 2">
    <name type="scientific">Helicobacter turcicus</name>
    <dbReference type="NCBI Taxonomy" id="2867412"/>
    <lineage>
        <taxon>Bacteria</taxon>
        <taxon>Pseudomonadati</taxon>
        <taxon>Campylobacterota</taxon>
        <taxon>Epsilonproteobacteria</taxon>
        <taxon>Campylobacterales</taxon>
        <taxon>Helicobacteraceae</taxon>
        <taxon>Helicobacter</taxon>
    </lineage>
</organism>
<reference evidence="1 2" key="1">
    <citation type="submission" date="2021-08" db="EMBL/GenBank/DDBJ databases">
        <title>Helicobacter spp. isolated from feces of Anatolian Ground Squirrel (Spermophilus xanthoprymnus) in Turkey.</title>
        <authorList>
            <person name="Aydin F."/>
            <person name="Abay S."/>
            <person name="Kayman T."/>
            <person name="Karakaya E."/>
            <person name="Saticioglu I.B."/>
        </authorList>
    </citation>
    <scope>NUCLEOTIDE SEQUENCE [LARGE SCALE GENOMIC DNA]</scope>
    <source>
        <strain evidence="1 2">Faydin-H70</strain>
    </source>
</reference>
<dbReference type="RefSeq" id="WP_221532491.1">
    <property type="nucleotide sequence ID" value="NZ_JAIGYP010000010.1"/>
</dbReference>
<name>A0ABS7JPE3_9HELI</name>
<dbReference type="Proteomes" id="UP000700059">
    <property type="component" value="Unassembled WGS sequence"/>
</dbReference>
<dbReference type="EMBL" id="JAIGYQ010000010">
    <property type="protein sequence ID" value="MBX7491271.1"/>
    <property type="molecule type" value="Genomic_DNA"/>
</dbReference>
<comment type="caution">
    <text evidence="1">The sequence shown here is derived from an EMBL/GenBank/DDBJ whole genome shotgun (WGS) entry which is preliminary data.</text>
</comment>
<protein>
    <recommendedName>
        <fullName evidence="3">Plasmid replication protein RepL domain-containing protein</fullName>
    </recommendedName>
</protein>
<evidence type="ECO:0008006" key="3">
    <source>
        <dbReference type="Google" id="ProtNLM"/>
    </source>
</evidence>
<proteinExistence type="predicted"/>
<sequence length="289" mass="33571">MNDNQLKMLRNQDITGIKELNLQNDTRKTLIAKEKQYINHLTGEVLSSEQYSVQVKTKDEFVKLFVENIEYLGKKLDGFEFKTLFFILRKMDYQNSLVIDSTFKKNLSIAFDNKSPSVISRAISGLISKNILLKIDTMELKQKFQSFVGNSYYVNPNIIGKGSFRDIKKLRQTIVTDFDFDNNSITKTASIETTYNEGQDLLDNTEKYKIDNIQYSNDNEKREQRLDVLVQKQEDEDLHNDDIIECEVKNDEPLTNADIVYEIAQIELKEAQLKLRKATLSKQYNISDS</sequence>
<gene>
    <name evidence="1" type="ORF">K4G57_07340</name>
</gene>